<evidence type="ECO:0000256" key="1">
    <source>
        <dbReference type="SAM" id="Phobius"/>
    </source>
</evidence>
<feature type="transmembrane region" description="Helical" evidence="1">
    <location>
        <begin position="75"/>
        <end position="98"/>
    </location>
</feature>
<dbReference type="RefSeq" id="WP_065913202.1">
    <property type="nucleotide sequence ID" value="NZ_CP016793.1"/>
</dbReference>
<accession>A0A1B2HAP3</accession>
<feature type="chain" id="PRO_5038860306" evidence="2">
    <location>
        <begin position="16"/>
        <end position="392"/>
    </location>
</feature>
<feature type="transmembrane region" description="Helical" evidence="1">
    <location>
        <begin position="47"/>
        <end position="68"/>
    </location>
</feature>
<dbReference type="KEGG" id="led:BBK82_00515"/>
<organism evidence="3 4">
    <name type="scientific">Lentzea guizhouensis</name>
    <dbReference type="NCBI Taxonomy" id="1586287"/>
    <lineage>
        <taxon>Bacteria</taxon>
        <taxon>Bacillati</taxon>
        <taxon>Actinomycetota</taxon>
        <taxon>Actinomycetes</taxon>
        <taxon>Pseudonocardiales</taxon>
        <taxon>Pseudonocardiaceae</taxon>
        <taxon>Lentzea</taxon>
    </lineage>
</organism>
<feature type="signal peptide" evidence="2">
    <location>
        <begin position="1"/>
        <end position="15"/>
    </location>
</feature>
<dbReference type="STRING" id="1586287.BBK82_00515"/>
<dbReference type="OrthoDB" id="3671614at2"/>
<dbReference type="AlphaFoldDB" id="A0A1B2HAP3"/>
<dbReference type="EMBL" id="CP016793">
    <property type="protein sequence ID" value="ANZ34782.1"/>
    <property type="molecule type" value="Genomic_DNA"/>
</dbReference>
<feature type="transmembrane region" description="Helical" evidence="1">
    <location>
        <begin position="142"/>
        <end position="161"/>
    </location>
</feature>
<evidence type="ECO:0000256" key="2">
    <source>
        <dbReference type="SAM" id="SignalP"/>
    </source>
</evidence>
<reference evidence="3 4" key="1">
    <citation type="submission" date="2016-07" db="EMBL/GenBank/DDBJ databases">
        <title>Complete genome sequence of the Lentzea guizhouensis DHS C013.</title>
        <authorList>
            <person name="Cao C."/>
        </authorList>
    </citation>
    <scope>NUCLEOTIDE SEQUENCE [LARGE SCALE GENOMIC DNA]</scope>
    <source>
        <strain evidence="3 4">DHS C013</strain>
    </source>
</reference>
<keyword evidence="4" id="KW-1185">Reference proteome</keyword>
<feature type="transmembrane region" description="Helical" evidence="1">
    <location>
        <begin position="118"/>
        <end position="135"/>
    </location>
</feature>
<gene>
    <name evidence="3" type="ORF">BBK82_00515</name>
</gene>
<sequence>MTVVLALLAAATALAAGMALVYSAIATFMRVWRRAQSKGYTGPFTPAVFLTAIFTGLLGSAFLGAVLIRPARDVIVGLSMVLGIAATLAGLALTVHLIPARTIRSGSRQRPRTPFRALGNLAATIPPLVMAALLLNGKPATVGIQLLLPMAMLSVLCHSAARRADRIGAPPADPRPAVVWIRGFGNERRLFAFRQRTKGETQTRPELTKLFPRRPDPMPFDDYFAPTITNQLGRGYGLGNPRDYLPPDGIDRHYATDDSWRHQFADLVADSRCVVMAPGDWPELRYEFGVIRNLGAHRRLFIFTPPATKARQIRRANLLKGFRHENWDDLATALGDDCGYQLGPDPGPGAVVTFEEDGHAVVLLRGAEEPSDYVAVVLRHLADVERQTPPEQ</sequence>
<evidence type="ECO:0000313" key="3">
    <source>
        <dbReference type="EMBL" id="ANZ34782.1"/>
    </source>
</evidence>
<keyword evidence="1" id="KW-0812">Transmembrane</keyword>
<evidence type="ECO:0000313" key="4">
    <source>
        <dbReference type="Proteomes" id="UP000093053"/>
    </source>
</evidence>
<dbReference type="Proteomes" id="UP000093053">
    <property type="component" value="Chromosome"/>
</dbReference>
<keyword evidence="2" id="KW-0732">Signal</keyword>
<keyword evidence="1" id="KW-1133">Transmembrane helix</keyword>
<keyword evidence="1" id="KW-0472">Membrane</keyword>
<proteinExistence type="predicted"/>
<protein>
    <submittedName>
        <fullName evidence="3">Uncharacterized protein</fullName>
    </submittedName>
</protein>
<name>A0A1B2HAP3_9PSEU</name>